<evidence type="ECO:0000313" key="2">
    <source>
        <dbReference type="Proteomes" id="UP000306319"/>
    </source>
</evidence>
<comment type="caution">
    <text evidence="1">The sequence shown here is derived from an EMBL/GenBank/DDBJ whole genome shotgun (WGS) entry which is preliminary data.</text>
</comment>
<reference evidence="1" key="1">
    <citation type="submission" date="2019-04" db="EMBL/GenBank/DDBJ databases">
        <title>Microbes associate with the intestines of laboratory mice.</title>
        <authorList>
            <person name="Navarre W."/>
            <person name="Wong E."/>
            <person name="Huang K."/>
            <person name="Tropini C."/>
            <person name="Ng K."/>
            <person name="Yu B."/>
        </authorList>
    </citation>
    <scope>NUCLEOTIDE SEQUENCE</scope>
    <source>
        <strain evidence="1">NM04_E33</strain>
    </source>
</reference>
<proteinExistence type="predicted"/>
<evidence type="ECO:0000313" key="1">
    <source>
        <dbReference type="EMBL" id="TGY79350.1"/>
    </source>
</evidence>
<organism evidence="1 2">
    <name type="scientific">Lepagella muris</name>
    <dbReference type="NCBI Taxonomy" id="3032870"/>
    <lineage>
        <taxon>Bacteria</taxon>
        <taxon>Pseudomonadati</taxon>
        <taxon>Bacteroidota</taxon>
        <taxon>Bacteroidia</taxon>
        <taxon>Bacteroidales</taxon>
        <taxon>Muribaculaceae</taxon>
        <taxon>Lepagella</taxon>
    </lineage>
</organism>
<name>A0AC61RHV7_9BACT</name>
<protein>
    <submittedName>
        <fullName evidence="1">Uncharacterized protein</fullName>
    </submittedName>
</protein>
<dbReference type="EMBL" id="SRYB01000007">
    <property type="protein sequence ID" value="TGY79350.1"/>
    <property type="molecule type" value="Genomic_DNA"/>
</dbReference>
<keyword evidence="2" id="KW-1185">Reference proteome</keyword>
<sequence length="272" mass="28503">MSVTTTINPPAKGNSGESKKKFATYATTSAAAVMTGVASSKIISEFGGDNGENEDTGIEQTNSQSENCGASVQDVSGAGNADVTSSSCSSVSSGISSAHPSSSGMEVIPEEEPITSQQNGNSVSEVMEIDPAVPVENEIAESPVSGKETLDSDEVADAIIAEDRIDPDDIDMNDVINFSEINRVYTVEGESYTTAAFQDVAGNRLVMVDVDGDDVFDLVTDYNGNVMGEVSDVITVDDVELAITGDDKYLAHNGHEITDEFGADTIVQDIIY</sequence>
<gene>
    <name evidence="1" type="ORF">E5331_06665</name>
</gene>
<dbReference type="Proteomes" id="UP000306319">
    <property type="component" value="Unassembled WGS sequence"/>
</dbReference>
<accession>A0AC61RHV7</accession>